<protein>
    <submittedName>
        <fullName evidence="1">Uncharacterized protein</fullName>
    </submittedName>
</protein>
<sequence>MRQNKLEVNNTALQANAPGATLVRSVNDKSGLIPLKLKLGPTGNSAGYYDSAVCQSPVWDNGLLWAQRGLDKGYVNRQVCSFVRITPAIFNNS</sequence>
<proteinExistence type="predicted"/>
<dbReference type="EMBL" id="CAVLEF010000004">
    <property type="protein sequence ID" value="CAK1543311.1"/>
    <property type="molecule type" value="Genomic_DNA"/>
</dbReference>
<evidence type="ECO:0000313" key="1">
    <source>
        <dbReference type="EMBL" id="CAK1543311.1"/>
    </source>
</evidence>
<dbReference type="AlphaFoldDB" id="A0AAV1J4C6"/>
<reference evidence="1 2" key="1">
    <citation type="submission" date="2023-11" db="EMBL/GenBank/DDBJ databases">
        <authorList>
            <person name="Okamura Y."/>
        </authorList>
    </citation>
    <scope>NUCLEOTIDE SEQUENCE [LARGE SCALE GENOMIC DNA]</scope>
</reference>
<comment type="caution">
    <text evidence="1">The sequence shown here is derived from an EMBL/GenBank/DDBJ whole genome shotgun (WGS) entry which is preliminary data.</text>
</comment>
<organism evidence="1 2">
    <name type="scientific">Leptosia nina</name>
    <dbReference type="NCBI Taxonomy" id="320188"/>
    <lineage>
        <taxon>Eukaryota</taxon>
        <taxon>Metazoa</taxon>
        <taxon>Ecdysozoa</taxon>
        <taxon>Arthropoda</taxon>
        <taxon>Hexapoda</taxon>
        <taxon>Insecta</taxon>
        <taxon>Pterygota</taxon>
        <taxon>Neoptera</taxon>
        <taxon>Endopterygota</taxon>
        <taxon>Lepidoptera</taxon>
        <taxon>Glossata</taxon>
        <taxon>Ditrysia</taxon>
        <taxon>Papilionoidea</taxon>
        <taxon>Pieridae</taxon>
        <taxon>Pierinae</taxon>
        <taxon>Leptosia</taxon>
    </lineage>
</organism>
<dbReference type="Proteomes" id="UP001497472">
    <property type="component" value="Unassembled WGS sequence"/>
</dbReference>
<gene>
    <name evidence="1" type="ORF">LNINA_LOCUS3131</name>
</gene>
<evidence type="ECO:0000313" key="2">
    <source>
        <dbReference type="Proteomes" id="UP001497472"/>
    </source>
</evidence>
<accession>A0AAV1J4C6</accession>
<name>A0AAV1J4C6_9NEOP</name>
<keyword evidence="2" id="KW-1185">Reference proteome</keyword>